<keyword evidence="1" id="KW-0808">Transferase</keyword>
<evidence type="ECO:0000313" key="4">
    <source>
        <dbReference type="Proteomes" id="UP000706124"/>
    </source>
</evidence>
<comment type="similarity">
    <text evidence="1">Belongs to the acetyltransferase family. GNA1 subfamily.</text>
</comment>
<dbReference type="PANTHER" id="PTHR13355:SF11">
    <property type="entry name" value="GLUCOSAMINE 6-PHOSPHATE N-ACETYLTRANSFERASE"/>
    <property type="match status" value="1"/>
</dbReference>
<dbReference type="InterPro" id="IPR039143">
    <property type="entry name" value="GNPNAT1-like"/>
</dbReference>
<dbReference type="InterPro" id="IPR000182">
    <property type="entry name" value="GNAT_dom"/>
</dbReference>
<dbReference type="PANTHER" id="PTHR13355">
    <property type="entry name" value="GLUCOSAMINE 6-PHOSPHATE N-ACETYLTRANSFERASE"/>
    <property type="match status" value="1"/>
</dbReference>
<comment type="pathway">
    <text evidence="1">Nucleotide-sugar biosynthesis; UDP-N-acetyl-alpha-D-glucosamine biosynthesis; N-acetyl-alpha-D-glucosamine 1-phosphate from alpha-D-glucosamine 6-phosphate (route I): step 1/2.</text>
</comment>
<comment type="catalytic activity">
    <reaction evidence="1">
        <text>D-glucosamine 6-phosphate + acetyl-CoA = N-acetyl-D-glucosamine 6-phosphate + CoA + H(+)</text>
        <dbReference type="Rhea" id="RHEA:10292"/>
        <dbReference type="ChEBI" id="CHEBI:15378"/>
        <dbReference type="ChEBI" id="CHEBI:57287"/>
        <dbReference type="ChEBI" id="CHEBI:57288"/>
        <dbReference type="ChEBI" id="CHEBI:57513"/>
        <dbReference type="ChEBI" id="CHEBI:58725"/>
        <dbReference type="EC" id="2.3.1.4"/>
    </reaction>
</comment>
<dbReference type="EC" id="2.3.1.4" evidence="1"/>
<dbReference type="CDD" id="cd04301">
    <property type="entry name" value="NAT_SF"/>
    <property type="match status" value="1"/>
</dbReference>
<keyword evidence="1" id="KW-0012">Acyltransferase</keyword>
<dbReference type="Gene3D" id="3.40.630.30">
    <property type="match status" value="1"/>
</dbReference>
<organism evidence="3 4">
    <name type="scientific">Claviceps pazoutovae</name>
    <dbReference type="NCBI Taxonomy" id="1649127"/>
    <lineage>
        <taxon>Eukaryota</taxon>
        <taxon>Fungi</taxon>
        <taxon>Dikarya</taxon>
        <taxon>Ascomycota</taxon>
        <taxon>Pezizomycotina</taxon>
        <taxon>Sordariomycetes</taxon>
        <taxon>Hypocreomycetidae</taxon>
        <taxon>Hypocreales</taxon>
        <taxon>Clavicipitaceae</taxon>
        <taxon>Claviceps</taxon>
    </lineage>
</organism>
<accession>A0A9P7MA67</accession>
<dbReference type="InterPro" id="IPR016181">
    <property type="entry name" value="Acyl_CoA_acyltransferase"/>
</dbReference>
<dbReference type="EMBL" id="SRPO01000271">
    <property type="protein sequence ID" value="KAG5935109.1"/>
    <property type="molecule type" value="Genomic_DNA"/>
</dbReference>
<reference evidence="3 4" key="1">
    <citation type="journal article" date="2020" name="bioRxiv">
        <title>Whole genome comparisons of ergot fungi reveals the divergence and evolution of species within the genus Claviceps are the result of varying mechanisms driving genome evolution and host range expansion.</title>
        <authorList>
            <person name="Wyka S.A."/>
            <person name="Mondo S.J."/>
            <person name="Liu M."/>
            <person name="Dettman J."/>
            <person name="Nalam V."/>
            <person name="Broders K.D."/>
        </authorList>
    </citation>
    <scope>NUCLEOTIDE SEQUENCE [LARGE SCALE GENOMIC DNA]</scope>
    <source>
        <strain evidence="3 4">CCC 1485</strain>
    </source>
</reference>
<dbReference type="GO" id="GO:0004343">
    <property type="term" value="F:glucosamine 6-phosphate N-acetyltransferase activity"/>
    <property type="evidence" value="ECO:0007669"/>
    <property type="project" value="UniProtKB-UniRule"/>
</dbReference>
<feature type="domain" description="N-acetyltransferase" evidence="2">
    <location>
        <begin position="25"/>
        <end position="172"/>
    </location>
</feature>
<protein>
    <recommendedName>
        <fullName evidence="1">Glucosamine 6-phosphate N-acetyltransferase</fullName>
        <ecNumber evidence="1">2.3.1.4</ecNumber>
    </recommendedName>
</protein>
<dbReference type="AlphaFoldDB" id="A0A9P7MA67"/>
<dbReference type="GO" id="GO:0006048">
    <property type="term" value="P:UDP-N-acetylglucosamine biosynthetic process"/>
    <property type="evidence" value="ECO:0007669"/>
    <property type="project" value="UniProtKB-UniRule"/>
</dbReference>
<evidence type="ECO:0000259" key="2">
    <source>
        <dbReference type="PROSITE" id="PS51186"/>
    </source>
</evidence>
<name>A0A9P7MA67_9HYPO</name>
<dbReference type="PROSITE" id="PS51186">
    <property type="entry name" value="GNAT"/>
    <property type="match status" value="1"/>
</dbReference>
<proteinExistence type="inferred from homology"/>
<comment type="caution">
    <text evidence="3">The sequence shown here is derived from an EMBL/GenBank/DDBJ whole genome shotgun (WGS) entry which is preliminary data.</text>
</comment>
<dbReference type="Pfam" id="PF00583">
    <property type="entry name" value="Acetyltransf_1"/>
    <property type="match status" value="1"/>
</dbReference>
<dbReference type="OrthoDB" id="10039976at2759"/>
<keyword evidence="4" id="KW-1185">Reference proteome</keyword>
<evidence type="ECO:0000256" key="1">
    <source>
        <dbReference type="RuleBase" id="RU365086"/>
    </source>
</evidence>
<gene>
    <name evidence="3" type="ORF">E4U60_003371</name>
</gene>
<evidence type="ECO:0000313" key="3">
    <source>
        <dbReference type="EMBL" id="KAG5935109.1"/>
    </source>
</evidence>
<dbReference type="Proteomes" id="UP000706124">
    <property type="component" value="Unassembled WGS sequence"/>
</dbReference>
<sequence length="172" mass="19109">MAVMAPLFPPSLISPDVTASMPPGYIIRPLEKNDYHKGFLACLQELTWTGDQTADEFAARYDEMDTNGAGPYYYLVIEHEDRIVGTGAIVIEKKFIWNRASVGHVEEICIMESHRDKGLGRKMINALDSVATNVGCTKSLLNCAPDKSMFYGKCGYNVAGLEMQHPFKESKP</sequence>
<dbReference type="SUPFAM" id="SSF55729">
    <property type="entry name" value="Acyl-CoA N-acyltransferases (Nat)"/>
    <property type="match status" value="1"/>
</dbReference>